<dbReference type="PANTHER" id="PTHR46072">
    <property type="entry name" value="AMIDASE-RELATED-RELATED"/>
    <property type="match status" value="1"/>
</dbReference>
<comment type="similarity">
    <text evidence="1">Belongs to the amidase family.</text>
</comment>
<dbReference type="PIRSF" id="PIRSF001221">
    <property type="entry name" value="Amidase_fungi"/>
    <property type="match status" value="1"/>
</dbReference>
<proteinExistence type="inferred from homology"/>
<feature type="domain" description="Amidase" evidence="5">
    <location>
        <begin position="57"/>
        <end position="516"/>
    </location>
</feature>
<feature type="active site" description="Acyl-ester intermediate" evidence="3">
    <location>
        <position position="212"/>
    </location>
</feature>
<dbReference type="SUPFAM" id="SSF75304">
    <property type="entry name" value="Amidase signature (AS) enzymes"/>
    <property type="match status" value="1"/>
</dbReference>
<dbReference type="InterPro" id="IPR023631">
    <property type="entry name" value="Amidase_dom"/>
</dbReference>
<reference evidence="6" key="1">
    <citation type="submission" date="2021-03" db="EMBL/GenBank/DDBJ databases">
        <title>Revisited historic fungal species revealed as producer of novel bioactive compounds through whole genome sequencing and comparative genomics.</title>
        <authorList>
            <person name="Vignolle G.A."/>
            <person name="Hochenegger N."/>
            <person name="Mach R.L."/>
            <person name="Mach-Aigner A.R."/>
            <person name="Javad Rahimi M."/>
            <person name="Salim K.A."/>
            <person name="Chan C.M."/>
            <person name="Lim L.B.L."/>
            <person name="Cai F."/>
            <person name="Druzhinina I.S."/>
            <person name="U'Ren J.M."/>
            <person name="Derntl C."/>
        </authorList>
    </citation>
    <scope>NUCLEOTIDE SEQUENCE</scope>
    <source>
        <strain evidence="6">TUCIM 5799</strain>
    </source>
</reference>
<protein>
    <recommendedName>
        <fullName evidence="5">Amidase domain-containing protein</fullName>
    </recommendedName>
</protein>
<organism evidence="6 7">
    <name type="scientific">Neoarthrinium moseri</name>
    <dbReference type="NCBI Taxonomy" id="1658444"/>
    <lineage>
        <taxon>Eukaryota</taxon>
        <taxon>Fungi</taxon>
        <taxon>Dikarya</taxon>
        <taxon>Ascomycota</taxon>
        <taxon>Pezizomycotina</taxon>
        <taxon>Sordariomycetes</taxon>
        <taxon>Xylariomycetidae</taxon>
        <taxon>Amphisphaeriales</taxon>
        <taxon>Apiosporaceae</taxon>
        <taxon>Neoarthrinium</taxon>
    </lineage>
</organism>
<dbReference type="EMBL" id="JAFIMR010000032">
    <property type="protein sequence ID" value="KAI1860066.1"/>
    <property type="molecule type" value="Genomic_DNA"/>
</dbReference>
<accession>A0A9P9WEU6</accession>
<keyword evidence="2" id="KW-0378">Hydrolase</keyword>
<evidence type="ECO:0000256" key="1">
    <source>
        <dbReference type="ARBA" id="ARBA00009199"/>
    </source>
</evidence>
<dbReference type="InterPro" id="IPR036928">
    <property type="entry name" value="AS_sf"/>
</dbReference>
<dbReference type="PANTHER" id="PTHR46072:SF2">
    <property type="entry name" value="AMIDASE (EUROFUNG)"/>
    <property type="match status" value="1"/>
</dbReference>
<dbReference type="Gene3D" id="3.90.1300.10">
    <property type="entry name" value="Amidase signature (AS) domain"/>
    <property type="match status" value="1"/>
</dbReference>
<evidence type="ECO:0000256" key="3">
    <source>
        <dbReference type="PIRSR" id="PIRSR001221-1"/>
    </source>
</evidence>
<feature type="active site" description="Charge relay system" evidence="3">
    <location>
        <position position="113"/>
    </location>
</feature>
<name>A0A9P9WEU6_9PEZI</name>
<keyword evidence="7" id="KW-1185">Reference proteome</keyword>
<evidence type="ECO:0000256" key="2">
    <source>
        <dbReference type="ARBA" id="ARBA00022801"/>
    </source>
</evidence>
<sequence length="530" mass="58528">MRVSWETTVARKREAQCAAIAHFEASHMQEVEHSLTDLADVAVVAEKLNLGGLKVEDVVKSYISRAIAAHRKTNCLTEILFEDAIRKGQALDKSLTGPCYHGRPFHGVPMTLKDQFNVIGYDSSIGYVGRTFSPATESCALVKMLESLGAVIIAKTNLPQSIMWCETANPLWGLTTNPLNEGYTSGGSTGGESALLALHGSLVGWGTDIGGSIRIPSHMMGIYGFKPSSSRLPYHGVPVSTEGQEHVPSSVGPMARSLASIEFVMRHLIQAQPWEYDARCAPIPWRQEVFDSIRSRPLTIGVLFDDQVVRPHPPVTRVLTSAIAALKAAGHDIIEWDATLHSDIIATMDAFYAADGCEDIKVDMARGGEPTIPHVQQLINRAKPMSVYEYWQLNKKKWALQQAYHEKWKHIKSQTTGKIADVLIMPPMPHTSVPHGGCKWVGYTKIWNLLDYSALVIPAGKVKPSDENAQWDHAPRSEMDLWNSDLWKTHKAEMADLQLPVGIQIVGRKLEEEKVLAAGSVIDKILRQQI</sequence>
<dbReference type="Pfam" id="PF01425">
    <property type="entry name" value="Amidase"/>
    <property type="match status" value="1"/>
</dbReference>
<comment type="caution">
    <text evidence="6">The sequence shown here is derived from an EMBL/GenBank/DDBJ whole genome shotgun (WGS) entry which is preliminary data.</text>
</comment>
<dbReference type="Proteomes" id="UP000829685">
    <property type="component" value="Unassembled WGS sequence"/>
</dbReference>
<evidence type="ECO:0000256" key="4">
    <source>
        <dbReference type="PIRSR" id="PIRSR001221-2"/>
    </source>
</evidence>
<feature type="binding site" evidence="4">
    <location>
        <position position="188"/>
    </location>
    <ligand>
        <name>substrate</name>
    </ligand>
</feature>
<feature type="binding site" evidence="4">
    <location>
        <position position="162"/>
    </location>
    <ligand>
        <name>substrate</name>
    </ligand>
</feature>
<gene>
    <name evidence="6" type="ORF">JX265_009990</name>
</gene>
<evidence type="ECO:0000313" key="6">
    <source>
        <dbReference type="EMBL" id="KAI1860066.1"/>
    </source>
</evidence>
<feature type="binding site" evidence="4">
    <location>
        <begin position="209"/>
        <end position="212"/>
    </location>
    <ligand>
        <name>substrate</name>
    </ligand>
</feature>
<evidence type="ECO:0000259" key="5">
    <source>
        <dbReference type="Pfam" id="PF01425"/>
    </source>
</evidence>
<dbReference type="GO" id="GO:0016787">
    <property type="term" value="F:hydrolase activity"/>
    <property type="evidence" value="ECO:0007669"/>
    <property type="project" value="UniProtKB-KW"/>
</dbReference>
<feature type="active site" description="Charge relay system" evidence="3">
    <location>
        <position position="188"/>
    </location>
</feature>
<dbReference type="AlphaFoldDB" id="A0A9P9WEU6"/>
<evidence type="ECO:0000313" key="7">
    <source>
        <dbReference type="Proteomes" id="UP000829685"/>
    </source>
</evidence>